<dbReference type="PANTHER" id="PTHR43877">
    <property type="entry name" value="AMINOALKYLPHOSPHONATE N-ACETYLTRANSFERASE-RELATED-RELATED"/>
    <property type="match status" value="1"/>
</dbReference>
<dbReference type="SUPFAM" id="SSF55729">
    <property type="entry name" value="Acyl-CoA N-acyltransferases (Nat)"/>
    <property type="match status" value="1"/>
</dbReference>
<proteinExistence type="predicted"/>
<dbReference type="GO" id="GO:0016747">
    <property type="term" value="F:acyltransferase activity, transferring groups other than amino-acyl groups"/>
    <property type="evidence" value="ECO:0007669"/>
    <property type="project" value="InterPro"/>
</dbReference>
<dbReference type="PROSITE" id="PS51186">
    <property type="entry name" value="GNAT"/>
    <property type="match status" value="1"/>
</dbReference>
<evidence type="ECO:0000313" key="5">
    <source>
        <dbReference type="Proteomes" id="UP000027432"/>
    </source>
</evidence>
<dbReference type="Pfam" id="PF00583">
    <property type="entry name" value="Acetyltransf_1"/>
    <property type="match status" value="1"/>
</dbReference>
<dbReference type="OrthoDB" id="281808at2"/>
<dbReference type="STRING" id="1353537.TP2_10280"/>
<gene>
    <name evidence="4" type="ORF">TP2_10280</name>
</gene>
<dbReference type="Proteomes" id="UP000027432">
    <property type="component" value="Unassembled WGS sequence"/>
</dbReference>
<dbReference type="InterPro" id="IPR000182">
    <property type="entry name" value="GNAT_dom"/>
</dbReference>
<dbReference type="RefSeq" id="WP_038078219.1">
    <property type="nucleotide sequence ID" value="NZ_AUND01000034.1"/>
</dbReference>
<protein>
    <recommendedName>
        <fullName evidence="3">N-acetyltransferase domain-containing protein</fullName>
    </recommendedName>
</protein>
<sequence>MIRAARAEDLDRIVVITEAAFRPYIARIGRPPAPMLADRRSELAHLWVCENADEIVGYVGLIAQDGPRVALQIEPIAVDPAKQGQGIGGKMMAFAEAHALSLGADRLMLYVNAAMSESRALYAHLGFLETDRRVEDGFDRVFLEKALPR</sequence>
<dbReference type="eggNOG" id="COG0456">
    <property type="taxonomic scope" value="Bacteria"/>
</dbReference>
<dbReference type="InterPro" id="IPR016181">
    <property type="entry name" value="Acyl_CoA_acyltransferase"/>
</dbReference>
<organism evidence="4 5">
    <name type="scientific">Thioclava pacifica DSM 10166</name>
    <dbReference type="NCBI Taxonomy" id="1353537"/>
    <lineage>
        <taxon>Bacteria</taxon>
        <taxon>Pseudomonadati</taxon>
        <taxon>Pseudomonadota</taxon>
        <taxon>Alphaproteobacteria</taxon>
        <taxon>Rhodobacterales</taxon>
        <taxon>Paracoccaceae</taxon>
        <taxon>Thioclava</taxon>
    </lineage>
</organism>
<keyword evidence="2" id="KW-0012">Acyltransferase</keyword>
<dbReference type="Gene3D" id="3.40.630.30">
    <property type="match status" value="1"/>
</dbReference>
<dbReference type="PANTHER" id="PTHR43877:SF2">
    <property type="entry name" value="AMINOALKYLPHOSPHONATE N-ACETYLTRANSFERASE-RELATED"/>
    <property type="match status" value="1"/>
</dbReference>
<dbReference type="AlphaFoldDB" id="A0A074J351"/>
<dbReference type="EMBL" id="AUND01000034">
    <property type="protein sequence ID" value="KEO51856.1"/>
    <property type="molecule type" value="Genomic_DNA"/>
</dbReference>
<keyword evidence="1" id="KW-0808">Transferase</keyword>
<keyword evidence="5" id="KW-1185">Reference proteome</keyword>
<evidence type="ECO:0000256" key="2">
    <source>
        <dbReference type="ARBA" id="ARBA00023315"/>
    </source>
</evidence>
<comment type="caution">
    <text evidence="4">The sequence shown here is derived from an EMBL/GenBank/DDBJ whole genome shotgun (WGS) entry which is preliminary data.</text>
</comment>
<dbReference type="CDD" id="cd04301">
    <property type="entry name" value="NAT_SF"/>
    <property type="match status" value="1"/>
</dbReference>
<feature type="domain" description="N-acetyltransferase" evidence="3">
    <location>
        <begin position="1"/>
        <end position="148"/>
    </location>
</feature>
<accession>A0A074J351</accession>
<reference evidence="4 5" key="1">
    <citation type="submission" date="2013-07" db="EMBL/GenBank/DDBJ databases">
        <title>Thioclava pacifica DSM 10166 Genome Sequencing.</title>
        <authorList>
            <person name="Lai Q."/>
            <person name="Shao Z."/>
        </authorList>
    </citation>
    <scope>NUCLEOTIDE SEQUENCE [LARGE SCALE GENOMIC DNA]</scope>
    <source>
        <strain evidence="4 5">DSM 10166</strain>
    </source>
</reference>
<dbReference type="InterPro" id="IPR050832">
    <property type="entry name" value="Bact_Acetyltransf"/>
</dbReference>
<evidence type="ECO:0000256" key="1">
    <source>
        <dbReference type="ARBA" id="ARBA00022679"/>
    </source>
</evidence>
<evidence type="ECO:0000313" key="4">
    <source>
        <dbReference type="EMBL" id="KEO51856.1"/>
    </source>
</evidence>
<name>A0A074J351_9RHOB</name>
<evidence type="ECO:0000259" key="3">
    <source>
        <dbReference type="PROSITE" id="PS51186"/>
    </source>
</evidence>